<proteinExistence type="predicted"/>
<keyword evidence="2" id="KW-0723">Serine/threonine-protein kinase</keyword>
<keyword evidence="5 9" id="KW-0418">Kinase</keyword>
<organism evidence="9 10">
    <name type="scientific">Uabimicrobium amorphum</name>
    <dbReference type="NCBI Taxonomy" id="2596890"/>
    <lineage>
        <taxon>Bacteria</taxon>
        <taxon>Pseudomonadati</taxon>
        <taxon>Planctomycetota</taxon>
        <taxon>Candidatus Uabimicrobiia</taxon>
        <taxon>Candidatus Uabimicrobiales</taxon>
        <taxon>Candidatus Uabimicrobiaceae</taxon>
        <taxon>Candidatus Uabimicrobium</taxon>
    </lineage>
</organism>
<evidence type="ECO:0000256" key="6">
    <source>
        <dbReference type="ARBA" id="ARBA00022840"/>
    </source>
</evidence>
<dbReference type="SUPFAM" id="SSF56112">
    <property type="entry name" value="Protein kinase-like (PK-like)"/>
    <property type="match status" value="1"/>
</dbReference>
<dbReference type="AlphaFoldDB" id="A0A5S9IPW6"/>
<evidence type="ECO:0000259" key="8">
    <source>
        <dbReference type="PROSITE" id="PS50011"/>
    </source>
</evidence>
<accession>A0A5S9IPW6</accession>
<feature type="binding site" evidence="7">
    <location>
        <position position="158"/>
    </location>
    <ligand>
        <name>ATP</name>
        <dbReference type="ChEBI" id="CHEBI:30616"/>
    </ligand>
</feature>
<dbReference type="Gene3D" id="3.30.200.20">
    <property type="entry name" value="Phosphorylase Kinase, domain 1"/>
    <property type="match status" value="1"/>
</dbReference>
<reference evidence="9 10" key="1">
    <citation type="submission" date="2019-08" db="EMBL/GenBank/DDBJ databases">
        <title>Complete genome sequence of Candidatus Uab amorphum.</title>
        <authorList>
            <person name="Shiratori T."/>
            <person name="Suzuki S."/>
            <person name="Kakizawa Y."/>
            <person name="Ishida K."/>
        </authorList>
    </citation>
    <scope>NUCLEOTIDE SEQUENCE [LARGE SCALE GENOMIC DNA]</scope>
    <source>
        <strain evidence="9 10">SRT547</strain>
    </source>
</reference>
<dbReference type="Proteomes" id="UP000326354">
    <property type="component" value="Chromosome"/>
</dbReference>
<dbReference type="PROSITE" id="PS50011">
    <property type="entry name" value="PROTEIN_KINASE_DOM"/>
    <property type="match status" value="1"/>
</dbReference>
<dbReference type="OrthoDB" id="6111975at2"/>
<dbReference type="SMART" id="SM00220">
    <property type="entry name" value="S_TKc"/>
    <property type="match status" value="1"/>
</dbReference>
<dbReference type="PROSITE" id="PS00107">
    <property type="entry name" value="PROTEIN_KINASE_ATP"/>
    <property type="match status" value="1"/>
</dbReference>
<dbReference type="InterPro" id="IPR008271">
    <property type="entry name" value="Ser/Thr_kinase_AS"/>
</dbReference>
<protein>
    <recommendedName>
        <fullName evidence="1">non-specific serine/threonine protein kinase</fullName>
        <ecNumber evidence="1">2.7.11.1</ecNumber>
    </recommendedName>
</protein>
<dbReference type="FunFam" id="1.10.510.10:FF:000021">
    <property type="entry name" value="Serine/threonine protein kinase"/>
    <property type="match status" value="1"/>
</dbReference>
<dbReference type="Gene3D" id="1.10.510.10">
    <property type="entry name" value="Transferase(Phosphotransferase) domain 1"/>
    <property type="match status" value="1"/>
</dbReference>
<evidence type="ECO:0000256" key="4">
    <source>
        <dbReference type="ARBA" id="ARBA00022741"/>
    </source>
</evidence>
<feature type="domain" description="Protein kinase" evidence="8">
    <location>
        <begin position="129"/>
        <end position="384"/>
    </location>
</feature>
<dbReference type="Pfam" id="PF00069">
    <property type="entry name" value="Pkinase"/>
    <property type="match status" value="1"/>
</dbReference>
<evidence type="ECO:0000256" key="3">
    <source>
        <dbReference type="ARBA" id="ARBA00022679"/>
    </source>
</evidence>
<dbReference type="GO" id="GO:0004674">
    <property type="term" value="F:protein serine/threonine kinase activity"/>
    <property type="evidence" value="ECO:0007669"/>
    <property type="project" value="UniProtKB-KW"/>
</dbReference>
<keyword evidence="10" id="KW-1185">Reference proteome</keyword>
<dbReference type="PANTHER" id="PTHR43289">
    <property type="entry name" value="MITOGEN-ACTIVATED PROTEIN KINASE KINASE KINASE 20-RELATED"/>
    <property type="match status" value="1"/>
</dbReference>
<dbReference type="InterPro" id="IPR011009">
    <property type="entry name" value="Kinase-like_dom_sf"/>
</dbReference>
<dbReference type="InterPro" id="IPR017441">
    <property type="entry name" value="Protein_kinase_ATP_BS"/>
</dbReference>
<dbReference type="InterPro" id="IPR000719">
    <property type="entry name" value="Prot_kinase_dom"/>
</dbReference>
<gene>
    <name evidence="9" type="ORF">UABAM_03879</name>
</gene>
<keyword evidence="3" id="KW-0808">Transferase</keyword>
<dbReference type="EMBL" id="AP019860">
    <property type="protein sequence ID" value="BBM85510.1"/>
    <property type="molecule type" value="Genomic_DNA"/>
</dbReference>
<evidence type="ECO:0000256" key="1">
    <source>
        <dbReference type="ARBA" id="ARBA00012513"/>
    </source>
</evidence>
<dbReference type="RefSeq" id="WP_151969608.1">
    <property type="nucleotide sequence ID" value="NZ_AP019860.1"/>
</dbReference>
<dbReference type="PROSITE" id="PS00108">
    <property type="entry name" value="PROTEIN_KINASE_ST"/>
    <property type="match status" value="1"/>
</dbReference>
<evidence type="ECO:0000313" key="10">
    <source>
        <dbReference type="Proteomes" id="UP000326354"/>
    </source>
</evidence>
<dbReference type="CDD" id="cd14014">
    <property type="entry name" value="STKc_PknB_like"/>
    <property type="match status" value="1"/>
</dbReference>
<evidence type="ECO:0000256" key="7">
    <source>
        <dbReference type="PROSITE-ProRule" id="PRU10141"/>
    </source>
</evidence>
<keyword evidence="4 7" id="KW-0547">Nucleotide-binding</keyword>
<dbReference type="PANTHER" id="PTHR43289:SF6">
    <property type="entry name" value="SERINE_THREONINE-PROTEIN KINASE NEKL-3"/>
    <property type="match status" value="1"/>
</dbReference>
<evidence type="ECO:0000256" key="5">
    <source>
        <dbReference type="ARBA" id="ARBA00022777"/>
    </source>
</evidence>
<dbReference type="GO" id="GO:0005524">
    <property type="term" value="F:ATP binding"/>
    <property type="evidence" value="ECO:0007669"/>
    <property type="project" value="UniProtKB-UniRule"/>
</dbReference>
<dbReference type="EC" id="2.7.11.1" evidence="1"/>
<dbReference type="KEGG" id="uam:UABAM_03879"/>
<keyword evidence="6 7" id="KW-0067">ATP-binding</keyword>
<evidence type="ECO:0000256" key="2">
    <source>
        <dbReference type="ARBA" id="ARBA00022527"/>
    </source>
</evidence>
<evidence type="ECO:0000313" key="9">
    <source>
        <dbReference type="EMBL" id="BBM85510.1"/>
    </source>
</evidence>
<sequence>MNEDYTKLVEQHGDIIKDFIGFISCFANGVKKNDLFDILCKHCEISLESFYETLDCLDDLIVIEDSKVFNDVDIEEVFDEETLAEYVSKASKYLNNNKATLEMSQLNFSINGHENLQNSETAPKTFGRYEVLEKLGCGAMGEVYKAYDPELDRIVAVKILQNYAVEKGKLRFISEAKATAKMLHAGIAKIFDIGSENSYLFLAMEYIKGLTLDNYIEQKQPSTEKVMEIILQITEALVYAHEKNIVHRDLKPTNIMIRENDVPCIIDFGLAKSVEQNYDLTQSGDMIGTPMYMSPEQIRGLPLDEQSDIFSLGIVMYEALTREHPFRRENKFELFVAIAEMSPRPLCEINEQIPQDINDICLKAIHKDKRIRYATMKEFYHDVKEVVNGSLESSEIAHDTKPHFAKEQRFSLQEKQYTPQGDIEDHVDDYINMCLEKIPQALAVSVIDLETGMLLGIYTKNEHPQEVMDLVAAATKDLFEGDRVLEIENLFSSMRGTKNTGHYFKEFVITSKKLVHYFARFPHATRSVLVIVCPLEVNLGLLLAKARKLLQKVPS</sequence>
<name>A0A5S9IPW6_UABAM</name>